<dbReference type="Gene3D" id="1.10.357.10">
    <property type="entry name" value="Tetracycline Repressor, domain 2"/>
    <property type="match status" value="1"/>
</dbReference>
<dbReference type="EMBL" id="QSIR01000037">
    <property type="protein sequence ID" value="RHD00973.1"/>
    <property type="molecule type" value="Genomic_DNA"/>
</dbReference>
<dbReference type="AlphaFoldDB" id="A0A414CYU5"/>
<name>A0A414CYU5_MEDGN</name>
<dbReference type="InterPro" id="IPR050624">
    <property type="entry name" value="HTH-type_Tx_Regulator"/>
</dbReference>
<sequence>MRITKDPEERKKEILDAAIRVFSEKGYEKTSITDIAKSINIAQGLCYRYFASKEELFDAALEEYSNILIENMMKGFTGNEQNLSDVINKVTSAYESDADVYYGLFHGKNNRKLHDQLLIRVCEKLSPIVKKYLQDAVENKQIDLPDITAATSFCVYGQLGILLDKNMSEAEKMKKIKLFLKFILNV</sequence>
<feature type="DNA-binding region" description="H-T-H motif" evidence="2">
    <location>
        <begin position="31"/>
        <end position="50"/>
    </location>
</feature>
<dbReference type="SUPFAM" id="SSF46689">
    <property type="entry name" value="Homeodomain-like"/>
    <property type="match status" value="1"/>
</dbReference>
<dbReference type="EMBL" id="QRIS01000036">
    <property type="protein sequence ID" value="RHG79662.1"/>
    <property type="molecule type" value="Genomic_DNA"/>
</dbReference>
<dbReference type="InterPro" id="IPR001647">
    <property type="entry name" value="HTH_TetR"/>
</dbReference>
<keyword evidence="1 2" id="KW-0238">DNA-binding</keyword>
<organism evidence="4 7">
    <name type="scientific">Mediterraneibacter gnavus</name>
    <name type="common">Ruminococcus gnavus</name>
    <dbReference type="NCBI Taxonomy" id="33038"/>
    <lineage>
        <taxon>Bacteria</taxon>
        <taxon>Bacillati</taxon>
        <taxon>Bacillota</taxon>
        <taxon>Clostridia</taxon>
        <taxon>Lachnospirales</taxon>
        <taxon>Lachnospiraceae</taxon>
        <taxon>Mediterraneibacter</taxon>
    </lineage>
</organism>
<dbReference type="PANTHER" id="PTHR43479">
    <property type="entry name" value="ACREF/ENVCD OPERON REPRESSOR-RELATED"/>
    <property type="match status" value="1"/>
</dbReference>
<comment type="caution">
    <text evidence="4">The sequence shown here is derived from an EMBL/GenBank/DDBJ whole genome shotgun (WGS) entry which is preliminary data.</text>
</comment>
<evidence type="ECO:0000256" key="2">
    <source>
        <dbReference type="PROSITE-ProRule" id="PRU00335"/>
    </source>
</evidence>
<evidence type="ECO:0000256" key="1">
    <source>
        <dbReference type="ARBA" id="ARBA00023125"/>
    </source>
</evidence>
<dbReference type="Proteomes" id="UP000284472">
    <property type="component" value="Unassembled WGS sequence"/>
</dbReference>
<reference evidence="6 7" key="1">
    <citation type="submission" date="2018-08" db="EMBL/GenBank/DDBJ databases">
        <title>A genome reference for cultivated species of the human gut microbiota.</title>
        <authorList>
            <person name="Zou Y."/>
            <person name="Xue W."/>
            <person name="Luo G."/>
        </authorList>
    </citation>
    <scope>NUCLEOTIDE SEQUENCE [LARGE SCALE GENOMIC DNA]</scope>
    <source>
        <strain evidence="5 6">AM21-18</strain>
        <strain evidence="4 7">AM32-6</strain>
    </source>
</reference>
<proteinExistence type="predicted"/>
<dbReference type="PANTHER" id="PTHR43479:SF11">
    <property type="entry name" value="ACREF_ENVCD OPERON REPRESSOR-RELATED"/>
    <property type="match status" value="1"/>
</dbReference>
<accession>A0A414CYU5</accession>
<dbReference type="PROSITE" id="PS50977">
    <property type="entry name" value="HTH_TETR_2"/>
    <property type="match status" value="1"/>
</dbReference>
<evidence type="ECO:0000313" key="7">
    <source>
        <dbReference type="Proteomes" id="UP000284472"/>
    </source>
</evidence>
<evidence type="ECO:0000313" key="4">
    <source>
        <dbReference type="EMBL" id="RHD00973.1"/>
    </source>
</evidence>
<dbReference type="InterPro" id="IPR009057">
    <property type="entry name" value="Homeodomain-like_sf"/>
</dbReference>
<protein>
    <submittedName>
        <fullName evidence="4">TetR/AcrR family transcriptional regulator</fullName>
    </submittedName>
</protein>
<gene>
    <name evidence="5" type="ORF">DW243_15905</name>
    <name evidence="4" type="ORF">DW812_16450</name>
</gene>
<dbReference type="PRINTS" id="PR00455">
    <property type="entry name" value="HTHTETR"/>
</dbReference>
<dbReference type="Pfam" id="PF00440">
    <property type="entry name" value="TetR_N"/>
    <property type="match status" value="1"/>
</dbReference>
<evidence type="ECO:0000259" key="3">
    <source>
        <dbReference type="PROSITE" id="PS50977"/>
    </source>
</evidence>
<dbReference type="GO" id="GO:0003677">
    <property type="term" value="F:DNA binding"/>
    <property type="evidence" value="ECO:0007669"/>
    <property type="project" value="UniProtKB-UniRule"/>
</dbReference>
<evidence type="ECO:0000313" key="6">
    <source>
        <dbReference type="Proteomes" id="UP000283981"/>
    </source>
</evidence>
<dbReference type="Proteomes" id="UP000283981">
    <property type="component" value="Unassembled WGS sequence"/>
</dbReference>
<feature type="domain" description="HTH tetR-type" evidence="3">
    <location>
        <begin position="8"/>
        <end position="68"/>
    </location>
</feature>
<evidence type="ECO:0000313" key="5">
    <source>
        <dbReference type="EMBL" id="RHG79662.1"/>
    </source>
</evidence>